<evidence type="ECO:0000313" key="3">
    <source>
        <dbReference type="Proteomes" id="UP000283832"/>
    </source>
</evidence>
<evidence type="ECO:0000313" key="2">
    <source>
        <dbReference type="EMBL" id="RIV41405.1"/>
    </source>
</evidence>
<keyword evidence="3" id="KW-1185">Reference proteome</keyword>
<keyword evidence="1" id="KW-0812">Transmembrane</keyword>
<gene>
    <name evidence="2" type="ORF">D2L64_01510</name>
</gene>
<keyword evidence="1" id="KW-0472">Membrane</keyword>
<proteinExistence type="predicted"/>
<dbReference type="OrthoDB" id="3405949at2"/>
<evidence type="ECO:0000256" key="1">
    <source>
        <dbReference type="SAM" id="Phobius"/>
    </source>
</evidence>
<keyword evidence="1" id="KW-1133">Transmembrane helix</keyword>
<sequence length="143" mass="14794">MRVKPAQTLLFGFGFGAIGGILLGEVAIWPALVVILAGGTMTVFGSSAPTLSAEAHLDGADRAPVPRRIRGFQLADDGPTLAGLGTRVEQILQMAEEQAADHRNEAKRESEGILAAARAEADAILAQARAQADRTTGPAGLPL</sequence>
<accession>A0A418N0Z4</accession>
<organism evidence="2 3">
    <name type="scientific">Micromonospora radicis</name>
    <dbReference type="NCBI Taxonomy" id="1894971"/>
    <lineage>
        <taxon>Bacteria</taxon>
        <taxon>Bacillati</taxon>
        <taxon>Actinomycetota</taxon>
        <taxon>Actinomycetes</taxon>
        <taxon>Micromonosporales</taxon>
        <taxon>Micromonosporaceae</taxon>
        <taxon>Micromonospora</taxon>
    </lineage>
</organism>
<comment type="caution">
    <text evidence="2">The sequence shown here is derived from an EMBL/GenBank/DDBJ whole genome shotgun (WGS) entry which is preliminary data.</text>
</comment>
<dbReference type="EMBL" id="QXEC01000001">
    <property type="protein sequence ID" value="RIV41405.1"/>
    <property type="molecule type" value="Genomic_DNA"/>
</dbReference>
<feature type="transmembrane region" description="Helical" evidence="1">
    <location>
        <begin position="12"/>
        <end position="37"/>
    </location>
</feature>
<name>A0A418N0Z4_9ACTN</name>
<dbReference type="AlphaFoldDB" id="A0A418N0Z4"/>
<reference evidence="2 3" key="1">
    <citation type="submission" date="2018-08" db="EMBL/GenBank/DDBJ databases">
        <title>Jishengella sp. nov., isolated from a root of Azadirachta indica A. Juss. var. siamensis Valenton.</title>
        <authorList>
            <person name="Kuncharoen N."/>
            <person name="Tanasupawat S."/>
            <person name="Kudo T."/>
            <person name="Ohkuma M."/>
        </authorList>
    </citation>
    <scope>NUCLEOTIDE SEQUENCE [LARGE SCALE GENOMIC DNA]</scope>
    <source>
        <strain evidence="2 3">AZ1-13</strain>
    </source>
</reference>
<protein>
    <submittedName>
        <fullName evidence="2">Uncharacterized protein</fullName>
    </submittedName>
</protein>
<dbReference type="Proteomes" id="UP000283832">
    <property type="component" value="Unassembled WGS sequence"/>
</dbReference>